<gene>
    <name evidence="2" type="ORF">GCM10023082_14640</name>
</gene>
<comment type="caution">
    <text evidence="2">The sequence shown here is derived from an EMBL/GenBank/DDBJ whole genome shotgun (WGS) entry which is preliminary data.</text>
</comment>
<proteinExistence type="predicted"/>
<feature type="transmembrane region" description="Helical" evidence="1">
    <location>
        <begin position="94"/>
        <end position="113"/>
    </location>
</feature>
<dbReference type="EMBL" id="BAABEP010000006">
    <property type="protein sequence ID" value="GAA3718153.1"/>
    <property type="molecule type" value="Genomic_DNA"/>
</dbReference>
<organism evidence="2 3">
    <name type="scientific">Streptomyces tremellae</name>
    <dbReference type="NCBI Taxonomy" id="1124239"/>
    <lineage>
        <taxon>Bacteria</taxon>
        <taxon>Bacillati</taxon>
        <taxon>Actinomycetota</taxon>
        <taxon>Actinomycetes</taxon>
        <taxon>Kitasatosporales</taxon>
        <taxon>Streptomycetaceae</taxon>
        <taxon>Streptomyces</taxon>
    </lineage>
</organism>
<evidence type="ECO:0000313" key="3">
    <source>
        <dbReference type="Proteomes" id="UP001499884"/>
    </source>
</evidence>
<dbReference type="Proteomes" id="UP001499884">
    <property type="component" value="Unassembled WGS sequence"/>
</dbReference>
<dbReference type="RefSeq" id="WP_345642807.1">
    <property type="nucleotide sequence ID" value="NZ_BAABEP010000006.1"/>
</dbReference>
<keyword evidence="1" id="KW-0812">Transmembrane</keyword>
<reference evidence="3" key="1">
    <citation type="journal article" date="2019" name="Int. J. Syst. Evol. Microbiol.">
        <title>The Global Catalogue of Microorganisms (GCM) 10K type strain sequencing project: providing services to taxonomists for standard genome sequencing and annotation.</title>
        <authorList>
            <consortium name="The Broad Institute Genomics Platform"/>
            <consortium name="The Broad Institute Genome Sequencing Center for Infectious Disease"/>
            <person name="Wu L."/>
            <person name="Ma J."/>
        </authorList>
    </citation>
    <scope>NUCLEOTIDE SEQUENCE [LARGE SCALE GENOMIC DNA]</scope>
    <source>
        <strain evidence="3">JCM 30846</strain>
    </source>
</reference>
<name>A0ABP7EFL4_9ACTN</name>
<feature type="transmembrane region" description="Helical" evidence="1">
    <location>
        <begin position="66"/>
        <end position="82"/>
    </location>
</feature>
<keyword evidence="1" id="KW-1133">Transmembrane helix</keyword>
<keyword evidence="3" id="KW-1185">Reference proteome</keyword>
<accession>A0ABP7EFL4</accession>
<keyword evidence="1" id="KW-0472">Membrane</keyword>
<sequence>MSNPYDSRNPYGQSPYVAAPITPTRPKMFGSTTAHILWVLLPIVTLSLGAAIPFVVAAVKGVVRPWVAVVYGVVEIGIYITSTAMPNPEAGGDFIGLLLILLVIVSATHTGLLDSTKIRIGK</sequence>
<protein>
    <submittedName>
        <fullName evidence="2">Uncharacterized protein</fullName>
    </submittedName>
</protein>
<evidence type="ECO:0000313" key="2">
    <source>
        <dbReference type="EMBL" id="GAA3718153.1"/>
    </source>
</evidence>
<feature type="transmembrane region" description="Helical" evidence="1">
    <location>
        <begin position="36"/>
        <end position="59"/>
    </location>
</feature>
<evidence type="ECO:0000256" key="1">
    <source>
        <dbReference type="SAM" id="Phobius"/>
    </source>
</evidence>